<dbReference type="InterPro" id="IPR003425">
    <property type="entry name" value="CCB3/YggT"/>
</dbReference>
<keyword evidence="3" id="KW-1185">Reference proteome</keyword>
<proteinExistence type="predicted"/>
<dbReference type="Proteomes" id="UP000265515">
    <property type="component" value="Unassembled WGS sequence"/>
</dbReference>
<comment type="caution">
    <text evidence="2">The sequence shown here is derived from an EMBL/GenBank/DDBJ whole genome shotgun (WGS) entry which is preliminary data.</text>
</comment>
<dbReference type="Gramene" id="GBG61208">
    <property type="protein sequence ID" value="GBG61208"/>
    <property type="gene ID" value="CBR_g19741"/>
</dbReference>
<sequence>MTPRHHLSSDRDTMAGGQVRGSERERSAILSALALASALPHPSSCCGSAGSARIRARESTGAAIPSDLPLCPLILRHLPAQQRRRAAASSERRAETPAAHLRALVCDRVAEFQSALGRALSNLRKVLLLPAAFGAQNGGALLDRRWLMKLGLLKPDLEDVDNDAAVDVLNILSSRDSSSHAYDPLRSHGFAAIIPGNSAAELVVTTGIFNFLNIYNTLLIVRLVLTWFPNPPQALVNPLSTVCDPYLNLFRGIIPPLGGSLDFSPILAFLTLNIFTSTAAALPAELPTEEGKPDSDISRGKLTWRQKQQLKKGSPIRN</sequence>
<organism evidence="2 3">
    <name type="scientific">Chara braunii</name>
    <name type="common">Braun's stonewort</name>
    <dbReference type="NCBI Taxonomy" id="69332"/>
    <lineage>
        <taxon>Eukaryota</taxon>
        <taxon>Viridiplantae</taxon>
        <taxon>Streptophyta</taxon>
        <taxon>Charophyceae</taxon>
        <taxon>Charales</taxon>
        <taxon>Characeae</taxon>
        <taxon>Chara</taxon>
    </lineage>
</organism>
<dbReference type="GO" id="GO:0016020">
    <property type="term" value="C:membrane"/>
    <property type="evidence" value="ECO:0007669"/>
    <property type="project" value="InterPro"/>
</dbReference>
<evidence type="ECO:0000256" key="1">
    <source>
        <dbReference type="SAM" id="MobiDB-lite"/>
    </source>
</evidence>
<name>A0A388JTS8_CHABU</name>
<dbReference type="OrthoDB" id="2066at2759"/>
<evidence type="ECO:0008006" key="4">
    <source>
        <dbReference type="Google" id="ProtNLM"/>
    </source>
</evidence>
<dbReference type="PANTHER" id="PTHR33219:SF14">
    <property type="entry name" value="PROTEIN COFACTOR ASSEMBLY OF COMPLEX C SUBUNIT B CCB3, CHLOROPLASTIC-RELATED"/>
    <property type="match status" value="1"/>
</dbReference>
<evidence type="ECO:0000313" key="3">
    <source>
        <dbReference type="Proteomes" id="UP000265515"/>
    </source>
</evidence>
<protein>
    <recommendedName>
        <fullName evidence="4">YGGT family protein</fullName>
    </recommendedName>
</protein>
<dbReference type="STRING" id="69332.A0A388JTS8"/>
<gene>
    <name evidence="2" type="ORF">CBR_g19741</name>
</gene>
<dbReference type="Pfam" id="PF02325">
    <property type="entry name" value="CCB3_YggT"/>
    <property type="match status" value="1"/>
</dbReference>
<reference evidence="2 3" key="1">
    <citation type="journal article" date="2018" name="Cell">
        <title>The Chara Genome: Secondary Complexity and Implications for Plant Terrestrialization.</title>
        <authorList>
            <person name="Nishiyama T."/>
            <person name="Sakayama H."/>
            <person name="Vries J.D."/>
            <person name="Buschmann H."/>
            <person name="Saint-Marcoux D."/>
            <person name="Ullrich K.K."/>
            <person name="Haas F.B."/>
            <person name="Vanderstraeten L."/>
            <person name="Becker D."/>
            <person name="Lang D."/>
            <person name="Vosolsobe S."/>
            <person name="Rombauts S."/>
            <person name="Wilhelmsson P.K.I."/>
            <person name="Janitza P."/>
            <person name="Kern R."/>
            <person name="Heyl A."/>
            <person name="Rumpler F."/>
            <person name="Villalobos L.I.A.C."/>
            <person name="Clay J.M."/>
            <person name="Skokan R."/>
            <person name="Toyoda A."/>
            <person name="Suzuki Y."/>
            <person name="Kagoshima H."/>
            <person name="Schijlen E."/>
            <person name="Tajeshwar N."/>
            <person name="Catarino B."/>
            <person name="Hetherington A.J."/>
            <person name="Saltykova A."/>
            <person name="Bonnot C."/>
            <person name="Breuninger H."/>
            <person name="Symeonidi A."/>
            <person name="Radhakrishnan G.V."/>
            <person name="Van Nieuwerburgh F."/>
            <person name="Deforce D."/>
            <person name="Chang C."/>
            <person name="Karol K.G."/>
            <person name="Hedrich R."/>
            <person name="Ulvskov P."/>
            <person name="Glockner G."/>
            <person name="Delwiche C.F."/>
            <person name="Petrasek J."/>
            <person name="Van de Peer Y."/>
            <person name="Friml J."/>
            <person name="Beilby M."/>
            <person name="Dolan L."/>
            <person name="Kohara Y."/>
            <person name="Sugano S."/>
            <person name="Fujiyama A."/>
            <person name="Delaux P.-M."/>
            <person name="Quint M."/>
            <person name="TheiBen G."/>
            <person name="Hagemann M."/>
            <person name="Harholt J."/>
            <person name="Dunand C."/>
            <person name="Zachgo S."/>
            <person name="Langdale J."/>
            <person name="Maumus F."/>
            <person name="Straeten D.V.D."/>
            <person name="Gould S.B."/>
            <person name="Rensing S.A."/>
        </authorList>
    </citation>
    <scope>NUCLEOTIDE SEQUENCE [LARGE SCALE GENOMIC DNA]</scope>
    <source>
        <strain evidence="2 3">S276</strain>
    </source>
</reference>
<evidence type="ECO:0000313" key="2">
    <source>
        <dbReference type="EMBL" id="GBG61208.1"/>
    </source>
</evidence>
<accession>A0A388JTS8</accession>
<dbReference type="PANTHER" id="PTHR33219">
    <property type="entry name" value="YLMG HOMOLOG PROTEIN 2, CHLOROPLASTIC"/>
    <property type="match status" value="1"/>
</dbReference>
<dbReference type="EMBL" id="BFEA01000018">
    <property type="protein sequence ID" value="GBG61208.1"/>
    <property type="molecule type" value="Genomic_DNA"/>
</dbReference>
<dbReference type="AlphaFoldDB" id="A0A388JTS8"/>
<dbReference type="GO" id="GO:0010020">
    <property type="term" value="P:chloroplast fission"/>
    <property type="evidence" value="ECO:0007669"/>
    <property type="project" value="TreeGrafter"/>
</dbReference>
<feature type="region of interest" description="Disordered" evidence="1">
    <location>
        <begin position="1"/>
        <end position="22"/>
    </location>
</feature>
<feature type="compositionally biased region" description="Basic and acidic residues" evidence="1">
    <location>
        <begin position="289"/>
        <end position="299"/>
    </location>
</feature>
<feature type="region of interest" description="Disordered" evidence="1">
    <location>
        <begin position="286"/>
        <end position="318"/>
    </location>
</feature>